<evidence type="ECO:0000259" key="1">
    <source>
        <dbReference type="Pfam" id="PF13474"/>
    </source>
</evidence>
<reference evidence="2 3" key="1">
    <citation type="submission" date="2023-12" db="EMBL/GenBank/DDBJ databases">
        <title>Whole-genome sequencing of halo(alkali)philic microorganisms from hypersaline lakes.</title>
        <authorList>
            <person name="Sorokin D.Y."/>
            <person name="Merkel A.Y."/>
            <person name="Messina E."/>
            <person name="Yakimov M."/>
        </authorList>
    </citation>
    <scope>NUCLEOTIDE SEQUENCE [LARGE SCALE GENOMIC DNA]</scope>
    <source>
        <strain evidence="2 3">AB-CW1</strain>
    </source>
</reference>
<accession>A0AAP6MKY4</accession>
<evidence type="ECO:0000313" key="2">
    <source>
        <dbReference type="EMBL" id="MEA5446533.1"/>
    </source>
</evidence>
<dbReference type="Gene3D" id="3.10.450.50">
    <property type="match status" value="1"/>
</dbReference>
<feature type="domain" description="SnoaL-like" evidence="1">
    <location>
        <begin position="15"/>
        <end position="126"/>
    </location>
</feature>
<dbReference type="SUPFAM" id="SSF54427">
    <property type="entry name" value="NTF2-like"/>
    <property type="match status" value="1"/>
</dbReference>
<dbReference type="PANTHER" id="PTHR34957">
    <property type="entry name" value="NUCLEAR TRANSPORT FACTOR 2 (NTF2) FAMILY PROTEIN"/>
    <property type="match status" value="1"/>
</dbReference>
<dbReference type="InterPro" id="IPR032710">
    <property type="entry name" value="NTF2-like_dom_sf"/>
</dbReference>
<name>A0AAP6MKY4_9GAMM</name>
<comment type="caution">
    <text evidence="2">The sequence shown here is derived from an EMBL/GenBank/DDBJ whole genome shotgun (WGS) entry which is preliminary data.</text>
</comment>
<proteinExistence type="predicted"/>
<dbReference type="Pfam" id="PF13474">
    <property type="entry name" value="SnoaL_3"/>
    <property type="match status" value="1"/>
</dbReference>
<dbReference type="Proteomes" id="UP001302316">
    <property type="component" value="Unassembled WGS sequence"/>
</dbReference>
<protein>
    <submittedName>
        <fullName evidence="2">Nuclear transport factor 2 family protein</fullName>
    </submittedName>
</protein>
<dbReference type="InterPro" id="IPR037401">
    <property type="entry name" value="SnoaL-like"/>
</dbReference>
<evidence type="ECO:0000313" key="3">
    <source>
        <dbReference type="Proteomes" id="UP001302316"/>
    </source>
</evidence>
<dbReference type="PANTHER" id="PTHR34957:SF1">
    <property type="entry name" value="NUCLEAR TRANSPORT FACTOR 2 (NTF2) FAMILY PROTEIN"/>
    <property type="match status" value="1"/>
</dbReference>
<dbReference type="RefSeq" id="WP_346052837.1">
    <property type="nucleotide sequence ID" value="NZ_JAYGII010000038.1"/>
</dbReference>
<dbReference type="AlphaFoldDB" id="A0AAP6MKY4"/>
<organism evidence="2 3">
    <name type="scientific">Natronospira elongata</name>
    <dbReference type="NCBI Taxonomy" id="3110268"/>
    <lineage>
        <taxon>Bacteria</taxon>
        <taxon>Pseudomonadati</taxon>
        <taxon>Pseudomonadota</taxon>
        <taxon>Gammaproteobacteria</taxon>
        <taxon>Natronospirales</taxon>
        <taxon>Natronospiraceae</taxon>
        <taxon>Natronospira</taxon>
    </lineage>
</organism>
<keyword evidence="3" id="KW-1185">Reference proteome</keyword>
<gene>
    <name evidence="2" type="ORF">VCB98_11960</name>
</gene>
<dbReference type="EMBL" id="JAYGII010000038">
    <property type="protein sequence ID" value="MEA5446533.1"/>
    <property type="molecule type" value="Genomic_DNA"/>
</dbReference>
<sequence>MMATIFDSPENAELAFYDALERADLDAMSKVWEGARNPVCIHPASAPLRGLREILSSWEQIFQGGPEMHLRVEMLEKTLTEDLAIHLVAEYIRLSGDAEERPPVFATNIYRRCRFGWRMVVHHASPTPERRRGHRQSVH</sequence>